<dbReference type="Gene3D" id="3.40.50.1820">
    <property type="entry name" value="alpha/beta hydrolase"/>
    <property type="match status" value="2"/>
</dbReference>
<accession>A0A975GLE3</accession>
<organism evidence="2 3">
    <name type="scientific">Desulfonema magnum</name>
    <dbReference type="NCBI Taxonomy" id="45655"/>
    <lineage>
        <taxon>Bacteria</taxon>
        <taxon>Pseudomonadati</taxon>
        <taxon>Thermodesulfobacteriota</taxon>
        <taxon>Desulfobacteria</taxon>
        <taxon>Desulfobacterales</taxon>
        <taxon>Desulfococcaceae</taxon>
        <taxon>Desulfonema</taxon>
    </lineage>
</organism>
<dbReference type="InterPro" id="IPR029058">
    <property type="entry name" value="AB_hydrolase_fold"/>
</dbReference>
<evidence type="ECO:0000259" key="1">
    <source>
        <dbReference type="Pfam" id="PF12146"/>
    </source>
</evidence>
<dbReference type="InterPro" id="IPR022742">
    <property type="entry name" value="Hydrolase_4"/>
</dbReference>
<dbReference type="SUPFAM" id="SSF53474">
    <property type="entry name" value="alpha/beta-Hydrolases"/>
    <property type="match status" value="1"/>
</dbReference>
<evidence type="ECO:0000313" key="3">
    <source>
        <dbReference type="Proteomes" id="UP000663722"/>
    </source>
</evidence>
<keyword evidence="2" id="KW-0031">Aminopeptidase</keyword>
<dbReference type="AlphaFoldDB" id="A0A975GLE3"/>
<sequence length="261" mass="29246">MAYISKNDYSALDRLEVSMFLFHPRSGLRMSSRDISVPVENSVVVGARFHMVKQSAPNILFFHGNGEIVADYDDMGENYNQMGINFLPVDYRGYGRSTGKPTVTAMMRDCHVIFDFVKKWLKENNYSGPLIVMGRSLGSASALELAACYKRHMDGLIIESGFAYVIPLLKLLGINVEALDIREEDGVGNLDKIRTFDKPALVIHAEHDHIIPFSDGQALYDACPSPDKTLLKIPRANHNDIFFHGLSEYMAAVQTLLDKIK</sequence>
<keyword evidence="2" id="KW-0645">Protease</keyword>
<reference evidence="2" key="1">
    <citation type="journal article" date="2021" name="Microb. Physiol.">
        <title>Proteogenomic Insights into the Physiology of Marine, Sulfate-Reducing, Filamentous Desulfonema limicola and Desulfonema magnum.</title>
        <authorList>
            <person name="Schnaars V."/>
            <person name="Wohlbrand L."/>
            <person name="Scheve S."/>
            <person name="Hinrichs C."/>
            <person name="Reinhardt R."/>
            <person name="Rabus R."/>
        </authorList>
    </citation>
    <scope>NUCLEOTIDE SEQUENCE</scope>
    <source>
        <strain evidence="2">4be13</strain>
    </source>
</reference>
<feature type="domain" description="Serine aminopeptidase S33" evidence="1">
    <location>
        <begin position="58"/>
        <end position="163"/>
    </location>
</feature>
<dbReference type="EMBL" id="CP061800">
    <property type="protein sequence ID" value="QTA85485.1"/>
    <property type="molecule type" value="Genomic_DNA"/>
</dbReference>
<gene>
    <name evidence="2" type="ORF">dnm_014960</name>
</gene>
<dbReference type="Pfam" id="PF12146">
    <property type="entry name" value="Hydrolase_4"/>
    <property type="match status" value="1"/>
</dbReference>
<dbReference type="GO" id="GO:0004177">
    <property type="term" value="F:aminopeptidase activity"/>
    <property type="evidence" value="ECO:0007669"/>
    <property type="project" value="UniProtKB-KW"/>
</dbReference>
<evidence type="ECO:0000313" key="2">
    <source>
        <dbReference type="EMBL" id="QTA85485.1"/>
    </source>
</evidence>
<keyword evidence="3" id="KW-1185">Reference proteome</keyword>
<dbReference type="Proteomes" id="UP000663722">
    <property type="component" value="Chromosome"/>
</dbReference>
<protein>
    <submittedName>
        <fullName evidence="2">Serine aminopeptidase, S33-type</fullName>
    </submittedName>
</protein>
<dbReference type="KEGG" id="dmm:dnm_014960"/>
<proteinExistence type="predicted"/>
<name>A0A975GLE3_9BACT</name>
<dbReference type="RefSeq" id="WP_207681527.1">
    <property type="nucleotide sequence ID" value="NZ_CP061800.1"/>
</dbReference>
<keyword evidence="2" id="KW-0378">Hydrolase</keyword>
<dbReference type="PANTHER" id="PTHR12277:SF81">
    <property type="entry name" value="PROTEIN ABHD13"/>
    <property type="match status" value="1"/>
</dbReference>
<dbReference type="PANTHER" id="PTHR12277">
    <property type="entry name" value="ALPHA/BETA HYDROLASE DOMAIN-CONTAINING PROTEIN"/>
    <property type="match status" value="1"/>
</dbReference>